<reference evidence="1" key="1">
    <citation type="submission" date="2022-09" db="EMBL/GenBank/DDBJ databases">
        <title>Haloadaptaus new haloarchaeum isolated from saline soil.</title>
        <authorList>
            <person name="Duran-Viseras A."/>
            <person name="Sanchez-Porro C."/>
            <person name="Ventosa A."/>
        </authorList>
    </citation>
    <scope>NUCLEOTIDE SEQUENCE</scope>
    <source>
        <strain evidence="1">F3-133</strain>
    </source>
</reference>
<dbReference type="AlphaFoldDB" id="A0A9Q4C3U2"/>
<dbReference type="InterPro" id="IPR058483">
    <property type="entry name" value="DUF8170"/>
</dbReference>
<accession>A0A9Q4C3U2</accession>
<sequence>MAEDKDPDIDKVRERLLGHVPDGIPPQEATDLLREVREFVVEEDTWELIPVLEYESYLVLGSYDEESSEKERLEKISEVLGTPEGTHAFLLEEVELKEDRPELSRYKFKLVADYSDHLVGVFEREYGGETHELTLMSEEYLEKSRVFVRESDLDGDKIEYGWMTEGFFYDFEKTGRLRYWDDVKELIEAVYEEYLEG</sequence>
<name>A0A9Q4C3U2_9EURY</name>
<evidence type="ECO:0000313" key="2">
    <source>
        <dbReference type="Proteomes" id="UP001149411"/>
    </source>
</evidence>
<gene>
    <name evidence="1" type="ORF">EGH25_04315</name>
</gene>
<protein>
    <submittedName>
        <fullName evidence="1">Uncharacterized protein</fullName>
    </submittedName>
</protein>
<keyword evidence="2" id="KW-1185">Reference proteome</keyword>
<proteinExistence type="predicted"/>
<comment type="caution">
    <text evidence="1">The sequence shown here is derived from an EMBL/GenBank/DDBJ whole genome shotgun (WGS) entry which is preliminary data.</text>
</comment>
<dbReference type="EMBL" id="RKLV01000003">
    <property type="protein sequence ID" value="MCX2818576.1"/>
    <property type="molecule type" value="Genomic_DNA"/>
</dbReference>
<organism evidence="1 2">
    <name type="scientific">Halorutilus salinus</name>
    <dbReference type="NCBI Taxonomy" id="2487751"/>
    <lineage>
        <taxon>Archaea</taxon>
        <taxon>Methanobacteriati</taxon>
        <taxon>Methanobacteriota</taxon>
        <taxon>Stenosarchaea group</taxon>
        <taxon>Halobacteria</taxon>
        <taxon>Halorutilales</taxon>
        <taxon>Halorutilaceae</taxon>
        <taxon>Halorutilus</taxon>
    </lineage>
</organism>
<dbReference type="Pfam" id="PF26508">
    <property type="entry name" value="DUF8170"/>
    <property type="match status" value="1"/>
</dbReference>
<evidence type="ECO:0000313" key="1">
    <source>
        <dbReference type="EMBL" id="MCX2818576.1"/>
    </source>
</evidence>
<dbReference type="RefSeq" id="WP_266086418.1">
    <property type="nucleotide sequence ID" value="NZ_RKLV01000003.1"/>
</dbReference>
<dbReference type="Proteomes" id="UP001149411">
    <property type="component" value="Unassembled WGS sequence"/>
</dbReference>